<comment type="caution">
    <text evidence="2">The sequence shown here is derived from an EMBL/GenBank/DDBJ whole genome shotgun (WGS) entry which is preliminary data.</text>
</comment>
<evidence type="ECO:0000313" key="3">
    <source>
        <dbReference type="Proteomes" id="UP000275408"/>
    </source>
</evidence>
<reference evidence="2 3" key="1">
    <citation type="journal article" date="2018" name="Sci. Rep.">
        <title>Comparative analysis of the Pocillopora damicornis genome highlights role of immune system in coral evolution.</title>
        <authorList>
            <person name="Cunning R."/>
            <person name="Bay R.A."/>
            <person name="Gillette P."/>
            <person name="Baker A.C."/>
            <person name="Traylor-Knowles N."/>
        </authorList>
    </citation>
    <scope>NUCLEOTIDE SEQUENCE [LARGE SCALE GENOMIC DNA]</scope>
    <source>
        <strain evidence="2">RSMAS</strain>
        <tissue evidence="2">Whole animal</tissue>
    </source>
</reference>
<evidence type="ECO:0000256" key="1">
    <source>
        <dbReference type="SAM" id="Coils"/>
    </source>
</evidence>
<dbReference type="InterPro" id="IPR023198">
    <property type="entry name" value="PGP-like_dom2"/>
</dbReference>
<dbReference type="Proteomes" id="UP000275408">
    <property type="component" value="Unassembled WGS sequence"/>
</dbReference>
<protein>
    <submittedName>
        <fullName evidence="2">Uncharacterized protein</fullName>
    </submittedName>
</protein>
<keyword evidence="1" id="KW-0175">Coiled coil</keyword>
<dbReference type="AlphaFoldDB" id="A0A3M6TXY9"/>
<dbReference type="Gene3D" id="1.10.150.240">
    <property type="entry name" value="Putative phosphatase, domain 2"/>
    <property type="match status" value="1"/>
</dbReference>
<feature type="coiled-coil region" evidence="1">
    <location>
        <begin position="172"/>
        <end position="260"/>
    </location>
</feature>
<name>A0A3M6TXY9_POCDA</name>
<proteinExistence type="predicted"/>
<organism evidence="2 3">
    <name type="scientific">Pocillopora damicornis</name>
    <name type="common">Cauliflower coral</name>
    <name type="synonym">Millepora damicornis</name>
    <dbReference type="NCBI Taxonomy" id="46731"/>
    <lineage>
        <taxon>Eukaryota</taxon>
        <taxon>Metazoa</taxon>
        <taxon>Cnidaria</taxon>
        <taxon>Anthozoa</taxon>
        <taxon>Hexacorallia</taxon>
        <taxon>Scleractinia</taxon>
        <taxon>Astrocoeniina</taxon>
        <taxon>Pocilloporidae</taxon>
        <taxon>Pocillopora</taxon>
    </lineage>
</organism>
<feature type="coiled-coil region" evidence="1">
    <location>
        <begin position="101"/>
        <end position="128"/>
    </location>
</feature>
<accession>A0A3M6TXY9</accession>
<keyword evidence="3" id="KW-1185">Reference proteome</keyword>
<dbReference type="EMBL" id="RCHS01002706">
    <property type="protein sequence ID" value="RMX46236.1"/>
    <property type="molecule type" value="Genomic_DNA"/>
</dbReference>
<sequence>MQQLWKRYAAAMEKVCRSYGKGMQQLWKRYATAMEKVCRSYEKGMQQQWKSMQQLWKMYAAAMEKVRKAFWVDEILTSRVEVPNKSQGLFQEENILASYSSTELEQQVSDLKKRLDELRKAKNTTIIKKDKEYVTTGTPKASSINASTGSPGLADYHKERVTSSDTCAVPQNKLQEEDVRILQKNIASLKELHKAELEELRKEVEKQARQSDSNMAAELEKLKQENEELKEENRLLRTRETGLQLQVDNLLEELSKKEAEWCSKEEKLMLEIKTSWGEKYQQWMAQTEQKIEELQAANDFLKRLLQEKNQPSMN</sequence>
<evidence type="ECO:0000313" key="2">
    <source>
        <dbReference type="EMBL" id="RMX46236.1"/>
    </source>
</evidence>
<dbReference type="OrthoDB" id="10065091at2759"/>
<gene>
    <name evidence="2" type="ORF">pdam_00018147</name>
</gene>